<dbReference type="PANTHER" id="PTHR12390:SF0">
    <property type="entry name" value="UROPORPHYRINOGEN-III SYNTHASE"/>
    <property type="match status" value="1"/>
</dbReference>
<dbReference type="GO" id="GO:0005829">
    <property type="term" value="C:cytosol"/>
    <property type="evidence" value="ECO:0007669"/>
    <property type="project" value="TreeGrafter"/>
</dbReference>
<feature type="domain" description="Tetrapyrrole biosynthesis uroporphyrinogen III synthase" evidence="1">
    <location>
        <begin position="18"/>
        <end position="209"/>
    </location>
</feature>
<evidence type="ECO:0000259" key="1">
    <source>
        <dbReference type="Pfam" id="PF02602"/>
    </source>
</evidence>
<dbReference type="InterPro" id="IPR036108">
    <property type="entry name" value="4pyrrol_syn_uPrphyn_synt_sf"/>
</dbReference>
<dbReference type="PANTHER" id="PTHR12390">
    <property type="entry name" value="UROPORPHYRINOGEN III SYNTHASE"/>
    <property type="match status" value="1"/>
</dbReference>
<sequence length="221" mass="25042">MKTLLSTRKLSPSQRDLILGRGHAVVDYNAIQIIPLDFEAPKEIDKLIFTSGNAVRLFFEKTGKQIPIKEIYCVGIKTEQKLIEYGQKVTMTANNSSELGQYLIKKYQNQDFLFVCSEQRLDILPDLLKSAKNHVFELKIYQIKPVLHRFDQKFDGILFFSPSGVDSYFQNNTAGKSPLICIGETTAKEAALHTENVWIAKQATVESVIAKTIKVLNNDQE</sequence>
<accession>A0A2S7KSD8</accession>
<dbReference type="SUPFAM" id="SSF69618">
    <property type="entry name" value="HemD-like"/>
    <property type="match status" value="1"/>
</dbReference>
<name>A0A2S7KSD8_9FLAO</name>
<evidence type="ECO:0000313" key="3">
    <source>
        <dbReference type="Proteomes" id="UP000239800"/>
    </source>
</evidence>
<proteinExistence type="predicted"/>
<dbReference type="Proteomes" id="UP000239800">
    <property type="component" value="Unassembled WGS sequence"/>
</dbReference>
<organism evidence="2 3">
    <name type="scientific">Aureitalea marina</name>
    <dbReference type="NCBI Taxonomy" id="930804"/>
    <lineage>
        <taxon>Bacteria</taxon>
        <taxon>Pseudomonadati</taxon>
        <taxon>Bacteroidota</taxon>
        <taxon>Flavobacteriia</taxon>
        <taxon>Flavobacteriales</taxon>
        <taxon>Flavobacteriaceae</taxon>
        <taxon>Aureitalea</taxon>
    </lineage>
</organism>
<protein>
    <recommendedName>
        <fullName evidence="1">Tetrapyrrole biosynthesis uroporphyrinogen III synthase domain-containing protein</fullName>
    </recommendedName>
</protein>
<dbReference type="InterPro" id="IPR039793">
    <property type="entry name" value="UROS/Hem4"/>
</dbReference>
<dbReference type="InterPro" id="IPR003754">
    <property type="entry name" value="4pyrrol_synth_uPrphyn_synth"/>
</dbReference>
<dbReference type="OrthoDB" id="1523900at2"/>
<reference evidence="2 3" key="1">
    <citation type="submission" date="2016-11" db="EMBL/GenBank/DDBJ databases">
        <title>Trade-off between light-utilization and light-protection in marine flavobacteria.</title>
        <authorList>
            <person name="Kumagai Y."/>
        </authorList>
    </citation>
    <scope>NUCLEOTIDE SEQUENCE [LARGE SCALE GENOMIC DNA]</scope>
    <source>
        <strain evidence="2 3">NBRC 107741</strain>
    </source>
</reference>
<dbReference type="AlphaFoldDB" id="A0A2S7KSD8"/>
<evidence type="ECO:0000313" key="2">
    <source>
        <dbReference type="EMBL" id="PQB05542.1"/>
    </source>
</evidence>
<dbReference type="EMBL" id="MQUB01000001">
    <property type="protein sequence ID" value="PQB05542.1"/>
    <property type="molecule type" value="Genomic_DNA"/>
</dbReference>
<dbReference type="Pfam" id="PF02602">
    <property type="entry name" value="HEM4"/>
    <property type="match status" value="1"/>
</dbReference>
<gene>
    <name evidence="2" type="ORF">BST85_12020</name>
</gene>
<dbReference type="GO" id="GO:0006780">
    <property type="term" value="P:uroporphyrinogen III biosynthetic process"/>
    <property type="evidence" value="ECO:0007669"/>
    <property type="project" value="InterPro"/>
</dbReference>
<keyword evidence="3" id="KW-1185">Reference proteome</keyword>
<dbReference type="RefSeq" id="WP_104813487.1">
    <property type="nucleotide sequence ID" value="NZ_MQUB01000001.1"/>
</dbReference>
<comment type="caution">
    <text evidence="2">The sequence shown here is derived from an EMBL/GenBank/DDBJ whole genome shotgun (WGS) entry which is preliminary data.</text>
</comment>
<dbReference type="CDD" id="cd06578">
    <property type="entry name" value="HemD"/>
    <property type="match status" value="1"/>
</dbReference>
<dbReference type="GO" id="GO:0004852">
    <property type="term" value="F:uroporphyrinogen-III synthase activity"/>
    <property type="evidence" value="ECO:0007669"/>
    <property type="project" value="InterPro"/>
</dbReference>
<dbReference type="Gene3D" id="3.40.50.10090">
    <property type="match status" value="2"/>
</dbReference>